<dbReference type="SUPFAM" id="SSF53383">
    <property type="entry name" value="PLP-dependent transferases"/>
    <property type="match status" value="1"/>
</dbReference>
<dbReference type="InterPro" id="IPR015424">
    <property type="entry name" value="PyrdxlP-dep_Trfase"/>
</dbReference>
<dbReference type="InterPro" id="IPR001597">
    <property type="entry name" value="ArAA_b-elim_lyase/Thr_aldolase"/>
</dbReference>
<gene>
    <name evidence="6" type="ORF">SAMN02746062_01738</name>
</gene>
<dbReference type="Pfam" id="PF01212">
    <property type="entry name" value="Beta_elim_lyase"/>
    <property type="match status" value="1"/>
</dbReference>
<dbReference type="Gene3D" id="3.40.640.10">
    <property type="entry name" value="Type I PLP-dependent aspartate aminotransferase-like (Major domain)"/>
    <property type="match status" value="1"/>
</dbReference>
<dbReference type="GO" id="GO:0016829">
    <property type="term" value="F:lyase activity"/>
    <property type="evidence" value="ECO:0007669"/>
    <property type="project" value="InterPro"/>
</dbReference>
<evidence type="ECO:0000256" key="4">
    <source>
        <dbReference type="ARBA" id="ARBA00022898"/>
    </source>
</evidence>
<dbReference type="RefSeq" id="WP_097114727.1">
    <property type="nucleotide sequence ID" value="NZ_CP083931.1"/>
</dbReference>
<evidence type="ECO:0000313" key="6">
    <source>
        <dbReference type="EMBL" id="SOD69562.1"/>
    </source>
</evidence>
<evidence type="ECO:0000313" key="7">
    <source>
        <dbReference type="Proteomes" id="UP000219669"/>
    </source>
</evidence>
<evidence type="ECO:0000256" key="3">
    <source>
        <dbReference type="ARBA" id="ARBA00011881"/>
    </source>
</evidence>
<evidence type="ECO:0000256" key="1">
    <source>
        <dbReference type="ARBA" id="ARBA00001933"/>
    </source>
</evidence>
<dbReference type="EMBL" id="OCNF01000016">
    <property type="protein sequence ID" value="SOD69562.1"/>
    <property type="molecule type" value="Genomic_DNA"/>
</dbReference>
<dbReference type="PANTHER" id="PTHR48097">
    <property type="entry name" value="L-THREONINE ALDOLASE-RELATED"/>
    <property type="match status" value="1"/>
</dbReference>
<dbReference type="PANTHER" id="PTHR48097:SF5">
    <property type="entry name" value="LOW SPECIFICITY L-THREONINE ALDOLASE"/>
    <property type="match status" value="1"/>
</dbReference>
<reference evidence="6 7" key="1">
    <citation type="submission" date="2017-09" db="EMBL/GenBank/DDBJ databases">
        <authorList>
            <person name="Ehlers B."/>
            <person name="Leendertz F.H."/>
        </authorList>
    </citation>
    <scope>NUCLEOTIDE SEQUENCE [LARGE SCALE GENOMIC DNA]</scope>
    <source>
        <strain evidence="6 7">DSM 16848</strain>
    </source>
</reference>
<dbReference type="Gene3D" id="3.90.1150.10">
    <property type="entry name" value="Aspartate Aminotransferase, domain 1"/>
    <property type="match status" value="1"/>
</dbReference>
<evidence type="ECO:0000259" key="5">
    <source>
        <dbReference type="Pfam" id="PF01212"/>
    </source>
</evidence>
<dbReference type="Proteomes" id="UP000219669">
    <property type="component" value="Unassembled WGS sequence"/>
</dbReference>
<comment type="cofactor">
    <cofactor evidence="1">
        <name>pyridoxal 5'-phosphate</name>
        <dbReference type="ChEBI" id="CHEBI:597326"/>
    </cofactor>
</comment>
<evidence type="ECO:0000256" key="2">
    <source>
        <dbReference type="ARBA" id="ARBA00006966"/>
    </source>
</evidence>
<comment type="subunit">
    <text evidence="3">Homotetramer.</text>
</comment>
<dbReference type="GO" id="GO:0006520">
    <property type="term" value="P:amino acid metabolic process"/>
    <property type="evidence" value="ECO:0007669"/>
    <property type="project" value="InterPro"/>
</dbReference>
<dbReference type="OrthoDB" id="9774495at2"/>
<comment type="similarity">
    <text evidence="2">Belongs to the threonine aldolase family.</text>
</comment>
<dbReference type="AlphaFoldDB" id="A0A286EF68"/>
<keyword evidence="4" id="KW-0663">Pyridoxal phosphate</keyword>
<dbReference type="InterPro" id="IPR015421">
    <property type="entry name" value="PyrdxlP-dep_Trfase_major"/>
</dbReference>
<sequence length="352" mass="37722">MNILHNPQSHSFASDNYSGVLPEIMAAIAQANGGHLGAYGNDPYIAHLQNLIKQHFGESALAYPVFNGTGANVLALQACLPRWGAVICAESAHINVDESTAPQAVGGFKLWTIPTSDGKLNPELIAQHAHGFGVEHRAQPLAVSITQSTECGTVYTPDEIRAIADFCHEKGIALHMDGARLANAAAALGVNLRDITADVGVDILSFGGTKNGLLLGECVIVLNEKNVLNANGMKFLRKMNVQLASKMRFISAQFIALLENDLWLNAAQNANAMAQKLSGSLKNIQGVELVYPTQANAVFVKLPNGVADKVRQHTYFYDWDEQGTVRLVCSFDTTAQHIDDLLNAIGVAIQAA</sequence>
<dbReference type="InterPro" id="IPR015422">
    <property type="entry name" value="PyrdxlP-dep_Trfase_small"/>
</dbReference>
<proteinExistence type="inferred from homology"/>
<protein>
    <submittedName>
        <fullName evidence="6">L-threonine aldolase</fullName>
    </submittedName>
</protein>
<organism evidence="6 7">
    <name type="scientific">Alysiella filiformis DSM 16848</name>
    <dbReference type="NCBI Taxonomy" id="1120981"/>
    <lineage>
        <taxon>Bacteria</taxon>
        <taxon>Pseudomonadati</taxon>
        <taxon>Pseudomonadota</taxon>
        <taxon>Betaproteobacteria</taxon>
        <taxon>Neisseriales</taxon>
        <taxon>Neisseriaceae</taxon>
        <taxon>Alysiella</taxon>
    </lineage>
</organism>
<name>A0A286EF68_9NEIS</name>
<keyword evidence="7" id="KW-1185">Reference proteome</keyword>
<feature type="domain" description="Aromatic amino acid beta-eliminating lyase/threonine aldolase" evidence="5">
    <location>
        <begin position="12"/>
        <end position="300"/>
    </location>
</feature>
<accession>A0A286EF68</accession>